<dbReference type="EMBL" id="CM035420">
    <property type="protein sequence ID" value="KAH7404626.1"/>
    <property type="molecule type" value="Genomic_DNA"/>
</dbReference>
<dbReference type="Proteomes" id="UP000825935">
    <property type="component" value="Chromosome 15"/>
</dbReference>
<evidence type="ECO:0000256" key="1">
    <source>
        <dbReference type="SAM" id="MobiDB-lite"/>
    </source>
</evidence>
<feature type="region of interest" description="Disordered" evidence="1">
    <location>
        <begin position="111"/>
        <end position="160"/>
    </location>
</feature>
<accession>A0A8T2T439</accession>
<reference evidence="2" key="1">
    <citation type="submission" date="2021-08" db="EMBL/GenBank/DDBJ databases">
        <title>WGS assembly of Ceratopteris richardii.</title>
        <authorList>
            <person name="Marchant D.B."/>
            <person name="Chen G."/>
            <person name="Jenkins J."/>
            <person name="Shu S."/>
            <person name="Leebens-Mack J."/>
            <person name="Grimwood J."/>
            <person name="Schmutz J."/>
            <person name="Soltis P."/>
            <person name="Soltis D."/>
            <person name="Chen Z.-H."/>
        </authorList>
    </citation>
    <scope>NUCLEOTIDE SEQUENCE</scope>
    <source>
        <strain evidence="2">Whitten #5841</strain>
        <tissue evidence="2">Leaf</tissue>
    </source>
</reference>
<evidence type="ECO:0000313" key="3">
    <source>
        <dbReference type="Proteomes" id="UP000825935"/>
    </source>
</evidence>
<sequence>MEQADIPEVSEVISMGMTSTRTPIKGALFHCVLARSCGKLEEKGVINKMSQDLKIIIAATTSSVAMLRQQMGDNIEWNQLVGTMTQNSLLEPYNAIIERSDKYIMSEPYKSSSKRSCTSRHNVSVNPVAQTVNESNGGYSNDDVERDKETNQCTKSVDEESMNPLAQTKVCESNGEQDEEVNSLKNWFLTLINHDEDILENSKLEVDGVLKKILDESQAQHEEFQRKQNFFKAGNDDWKVLDMGVLRYPDPDTEFFKLYRIQLTTWSTCKAKSIFGPRFSTGITGEFTCRTYKPRASVIQKLDDHFMQQAVREAEAMFAEGNKPEAASI</sequence>
<proteinExistence type="predicted"/>
<keyword evidence="3" id="KW-1185">Reference proteome</keyword>
<name>A0A8T2T439_CERRI</name>
<organism evidence="2 3">
    <name type="scientific">Ceratopteris richardii</name>
    <name type="common">Triangle waterfern</name>
    <dbReference type="NCBI Taxonomy" id="49495"/>
    <lineage>
        <taxon>Eukaryota</taxon>
        <taxon>Viridiplantae</taxon>
        <taxon>Streptophyta</taxon>
        <taxon>Embryophyta</taxon>
        <taxon>Tracheophyta</taxon>
        <taxon>Polypodiopsida</taxon>
        <taxon>Polypodiidae</taxon>
        <taxon>Polypodiales</taxon>
        <taxon>Pteridineae</taxon>
        <taxon>Pteridaceae</taxon>
        <taxon>Parkerioideae</taxon>
        <taxon>Ceratopteris</taxon>
    </lineage>
</organism>
<evidence type="ECO:0000313" key="2">
    <source>
        <dbReference type="EMBL" id="KAH7404626.1"/>
    </source>
</evidence>
<gene>
    <name evidence="2" type="ORF">KP509_15G035200</name>
</gene>
<feature type="compositionally biased region" description="Polar residues" evidence="1">
    <location>
        <begin position="111"/>
        <end position="139"/>
    </location>
</feature>
<dbReference type="AlphaFoldDB" id="A0A8T2T439"/>
<protein>
    <submittedName>
        <fullName evidence="2">Uncharacterized protein</fullName>
    </submittedName>
</protein>
<comment type="caution">
    <text evidence="2">The sequence shown here is derived from an EMBL/GenBank/DDBJ whole genome shotgun (WGS) entry which is preliminary data.</text>
</comment>